<reference evidence="2 3" key="1">
    <citation type="journal article" date="2016" name="Nat. Commun.">
        <title>Thousands of microbial genomes shed light on interconnected biogeochemical processes in an aquifer system.</title>
        <authorList>
            <person name="Anantharaman K."/>
            <person name="Brown C.T."/>
            <person name="Hug L.A."/>
            <person name="Sharon I."/>
            <person name="Castelle C.J."/>
            <person name="Probst A.J."/>
            <person name="Thomas B.C."/>
            <person name="Singh A."/>
            <person name="Wilkins M.J."/>
            <person name="Karaoz U."/>
            <person name="Brodie E.L."/>
            <person name="Williams K.H."/>
            <person name="Hubbard S.S."/>
            <person name="Banfield J.F."/>
        </authorList>
    </citation>
    <scope>NUCLEOTIDE SEQUENCE [LARGE SCALE GENOMIC DNA]</scope>
</reference>
<comment type="caution">
    <text evidence="2">The sequence shown here is derived from an EMBL/GenBank/DDBJ whole genome shotgun (WGS) entry which is preliminary data.</text>
</comment>
<dbReference type="AlphaFoldDB" id="A0A1G2S7Z2"/>
<keyword evidence="1" id="KW-1133">Transmembrane helix</keyword>
<protein>
    <submittedName>
        <fullName evidence="2">Uncharacterized protein</fullName>
    </submittedName>
</protein>
<dbReference type="STRING" id="1802723.A2675_01340"/>
<evidence type="ECO:0000256" key="1">
    <source>
        <dbReference type="SAM" id="Phobius"/>
    </source>
</evidence>
<dbReference type="EMBL" id="MHUS01000025">
    <property type="protein sequence ID" value="OHA80391.1"/>
    <property type="molecule type" value="Genomic_DNA"/>
</dbReference>
<name>A0A1G2S7Z2_9BACT</name>
<evidence type="ECO:0000313" key="2">
    <source>
        <dbReference type="EMBL" id="OHA80391.1"/>
    </source>
</evidence>
<keyword evidence="1" id="KW-0812">Transmembrane</keyword>
<accession>A0A1G2S7Z2</accession>
<dbReference type="Proteomes" id="UP000176997">
    <property type="component" value="Unassembled WGS sequence"/>
</dbReference>
<gene>
    <name evidence="2" type="ORF">A2675_01340</name>
</gene>
<evidence type="ECO:0000313" key="3">
    <source>
        <dbReference type="Proteomes" id="UP000176997"/>
    </source>
</evidence>
<keyword evidence="1" id="KW-0472">Membrane</keyword>
<organism evidence="2 3">
    <name type="scientific">Candidatus Yonathbacteria bacterium RIFCSPHIGHO2_01_FULL_51_10</name>
    <dbReference type="NCBI Taxonomy" id="1802723"/>
    <lineage>
        <taxon>Bacteria</taxon>
        <taxon>Candidatus Yonathiibacteriota</taxon>
    </lineage>
</organism>
<proteinExistence type="predicted"/>
<sequence>MPPKKYMIIALIILAAALIIGGIFLVEKKDSTYQKGVLSIKNVAYGEITAFHKNEVLQFPDFRVSYLGETDKKVDFNPNLNVVYYNFSITDSSGNEEMLVWSAGTGIVSPKDFVVRDRSYQLELKYSTKDNKKLTDNELIISLANDTIKPPRVLQADREFKKSETSSVTP</sequence>
<feature type="transmembrane region" description="Helical" evidence="1">
    <location>
        <begin position="6"/>
        <end position="26"/>
    </location>
</feature>